<name>A0A372JL48_9ACTN</name>
<dbReference type="EMBL" id="QURH01000261">
    <property type="protein sequence ID" value="RFU40741.1"/>
    <property type="molecule type" value="Genomic_DNA"/>
</dbReference>
<evidence type="ECO:0000256" key="3">
    <source>
        <dbReference type="ARBA" id="ARBA00023163"/>
    </source>
</evidence>
<dbReference type="RefSeq" id="WP_147341163.1">
    <property type="nucleotide sequence ID" value="NZ_QURH01000261.1"/>
</dbReference>
<dbReference type="GO" id="GO:0043565">
    <property type="term" value="F:sequence-specific DNA binding"/>
    <property type="evidence" value="ECO:0007669"/>
    <property type="project" value="InterPro"/>
</dbReference>
<protein>
    <submittedName>
        <fullName evidence="5">AraC family transcriptional regulator</fullName>
    </submittedName>
</protein>
<keyword evidence="3" id="KW-0804">Transcription</keyword>
<evidence type="ECO:0000259" key="4">
    <source>
        <dbReference type="PROSITE" id="PS01124"/>
    </source>
</evidence>
<keyword evidence="2" id="KW-0238">DNA-binding</keyword>
<organism evidence="5 6">
    <name type="scientific">Actinomadura logoneensis</name>
    <dbReference type="NCBI Taxonomy" id="2293572"/>
    <lineage>
        <taxon>Bacteria</taxon>
        <taxon>Bacillati</taxon>
        <taxon>Actinomycetota</taxon>
        <taxon>Actinomycetes</taxon>
        <taxon>Streptosporangiales</taxon>
        <taxon>Thermomonosporaceae</taxon>
        <taxon>Actinomadura</taxon>
    </lineage>
</organism>
<gene>
    <name evidence="5" type="ORF">DZF91_15575</name>
</gene>
<dbReference type="SMART" id="SM00342">
    <property type="entry name" value="HTH_ARAC"/>
    <property type="match status" value="1"/>
</dbReference>
<accession>A0A372JL48</accession>
<dbReference type="Gene3D" id="1.10.10.60">
    <property type="entry name" value="Homeodomain-like"/>
    <property type="match status" value="2"/>
</dbReference>
<feature type="domain" description="HTH araC/xylS-type" evidence="4">
    <location>
        <begin position="15"/>
        <end position="112"/>
    </location>
</feature>
<proteinExistence type="predicted"/>
<keyword evidence="6" id="KW-1185">Reference proteome</keyword>
<dbReference type="PANTHER" id="PTHR46796">
    <property type="entry name" value="HTH-TYPE TRANSCRIPTIONAL ACTIVATOR RHAS-RELATED"/>
    <property type="match status" value="1"/>
</dbReference>
<reference evidence="5 6" key="1">
    <citation type="submission" date="2018-08" db="EMBL/GenBank/DDBJ databases">
        <title>Actinomadura jelena sp. nov., a novel Actinomycete isolated from soil in Chad.</title>
        <authorList>
            <person name="Shi L."/>
        </authorList>
    </citation>
    <scope>NUCLEOTIDE SEQUENCE [LARGE SCALE GENOMIC DNA]</scope>
    <source>
        <strain evidence="5 6">NEAU-G17</strain>
    </source>
</reference>
<dbReference type="InterPro" id="IPR050204">
    <property type="entry name" value="AraC_XylS_family_regulators"/>
</dbReference>
<feature type="non-terminal residue" evidence="5">
    <location>
        <position position="1"/>
    </location>
</feature>
<dbReference type="AlphaFoldDB" id="A0A372JL48"/>
<dbReference type="OrthoDB" id="3172070at2"/>
<evidence type="ECO:0000313" key="6">
    <source>
        <dbReference type="Proteomes" id="UP000261811"/>
    </source>
</evidence>
<comment type="caution">
    <text evidence="5">The sequence shown here is derived from an EMBL/GenBank/DDBJ whole genome shotgun (WGS) entry which is preliminary data.</text>
</comment>
<evidence type="ECO:0000256" key="2">
    <source>
        <dbReference type="ARBA" id="ARBA00023125"/>
    </source>
</evidence>
<dbReference type="SUPFAM" id="SSF46689">
    <property type="entry name" value="Homeodomain-like"/>
    <property type="match status" value="2"/>
</dbReference>
<dbReference type="Pfam" id="PF12833">
    <property type="entry name" value="HTH_18"/>
    <property type="match status" value="1"/>
</dbReference>
<dbReference type="GO" id="GO:0003700">
    <property type="term" value="F:DNA-binding transcription factor activity"/>
    <property type="evidence" value="ECO:0007669"/>
    <property type="project" value="InterPro"/>
</dbReference>
<sequence length="114" mass="12580">GRRPEPGRQVDGVVARARDLLHDDPLADVTADELARAAGSSRFALYRAFRRVYGMAPSDYQRQLRLRVARELLRAGTPPAEAAARAGFADQSHLHRWFVRCYGVTPGTYASGAQ</sequence>
<dbReference type="InterPro" id="IPR018060">
    <property type="entry name" value="HTH_AraC"/>
</dbReference>
<evidence type="ECO:0000313" key="5">
    <source>
        <dbReference type="EMBL" id="RFU40741.1"/>
    </source>
</evidence>
<dbReference type="InterPro" id="IPR009057">
    <property type="entry name" value="Homeodomain-like_sf"/>
</dbReference>
<keyword evidence="1" id="KW-0805">Transcription regulation</keyword>
<dbReference type="Proteomes" id="UP000261811">
    <property type="component" value="Unassembled WGS sequence"/>
</dbReference>
<dbReference type="PROSITE" id="PS01124">
    <property type="entry name" value="HTH_ARAC_FAMILY_2"/>
    <property type="match status" value="1"/>
</dbReference>
<evidence type="ECO:0000256" key="1">
    <source>
        <dbReference type="ARBA" id="ARBA00023015"/>
    </source>
</evidence>
<dbReference type="PANTHER" id="PTHR46796:SF2">
    <property type="entry name" value="TRANSCRIPTIONAL REGULATORY PROTEIN"/>
    <property type="match status" value="1"/>
</dbReference>